<dbReference type="GO" id="GO:0016020">
    <property type="term" value="C:membrane"/>
    <property type="evidence" value="ECO:0007669"/>
    <property type="project" value="UniProtKB-SubCell"/>
</dbReference>
<dbReference type="InterPro" id="IPR035965">
    <property type="entry name" value="PAS-like_dom_sf"/>
</dbReference>
<evidence type="ECO:0000256" key="12">
    <source>
        <dbReference type="SAM" id="Coils"/>
    </source>
</evidence>
<sequence length="638" mass="69290">MPLCSLPGPTGPVSGGWRMARAPMSMGLQTRLAAGIALVASLIVLAVGWTWTAREEAELMDGLREREARMAGLIERGFAGPIWNLDHVALENLLDAVMADPEVHAIEIRGLGLRGGLARREREHPASGPLRREFGITYQPAAGAPGTAVAAAVLVFTRDLVDEQIRRTRVFVFELLAGVVAAVAVAGYLLVDWLVRRPVARLGALAQRVAKGDLGAQEKVERADEIGQLTMRFNAMSLKLRSAADQVQLSSEGLRASEARYRSLFENATEGIFQADADGRVLSMNRAFTQMLGLGALSPVGRRLRELTGIDREEMQRVSAIMNEQGKIQQAQLQLQAPGGRPLWVELNAHWVEAEGGRRRIEGMVSDISLRRQAEAELTRHRDHLEELVNERTAELSEAKLRAEAANQAKGRFLATMSHEFRTPLNAILGFTQLMQMDAAVPAGQQAKLQLMRESGLHLLELINDVLDMASIEAGKVSLKPSAVDLRALLDMASDSVRLRAEQKNLAFGLDVDAGLPHLVMVDGQRLRQVLLNLLANAVKFTDSGSVLLSARVLAQEPGRVQLRFEVADSGIGMTPAQQARLFQAFEQVSDASRHLGGTGLGLSISQQLVRLMGGQILVLSTAGQGSSFVFELRLATA</sequence>
<reference evidence="18" key="1">
    <citation type="submission" date="2019-02" db="EMBL/GenBank/DDBJ databases">
        <title>Draft genome of the type strain Pelomonas aquatica CCUG 52575T.</title>
        <authorList>
            <person name="Gomila M."/>
            <person name="Lalucat J."/>
        </authorList>
    </citation>
    <scope>NUCLEOTIDE SEQUENCE</scope>
    <source>
        <strain evidence="18">CCUG 52575</strain>
    </source>
</reference>
<dbReference type="InterPro" id="IPR003660">
    <property type="entry name" value="HAMP_dom"/>
</dbReference>
<keyword evidence="4" id="KW-0597">Phosphoprotein</keyword>
<evidence type="ECO:0000313" key="18">
    <source>
        <dbReference type="EMBL" id="MDG0861708.1"/>
    </source>
</evidence>
<dbReference type="Pfam" id="PF00672">
    <property type="entry name" value="HAMP"/>
    <property type="match status" value="1"/>
</dbReference>
<keyword evidence="9" id="KW-0843">Virulence</keyword>
<comment type="subcellular location">
    <subcellularLocation>
        <location evidence="2">Membrane</location>
    </subcellularLocation>
</comment>
<dbReference type="Gene3D" id="3.30.450.20">
    <property type="entry name" value="PAS domain"/>
    <property type="match status" value="1"/>
</dbReference>
<comment type="function">
    <text evidence="10">Member of the two-component regulatory system BvgS/BvgA. Phosphorylates BvgA via a four-step phosphorelay in response to environmental signals.</text>
</comment>
<gene>
    <name evidence="18" type="ORF">EXJ73_04370</name>
</gene>
<dbReference type="InterPro" id="IPR000700">
    <property type="entry name" value="PAS-assoc_C"/>
</dbReference>
<dbReference type="PROSITE" id="PS50885">
    <property type="entry name" value="HAMP"/>
    <property type="match status" value="1"/>
</dbReference>
<dbReference type="InterPro" id="IPR003594">
    <property type="entry name" value="HATPase_dom"/>
</dbReference>
<evidence type="ECO:0000256" key="13">
    <source>
        <dbReference type="SAM" id="Phobius"/>
    </source>
</evidence>
<dbReference type="InterPro" id="IPR003661">
    <property type="entry name" value="HisK_dim/P_dom"/>
</dbReference>
<dbReference type="InterPro" id="IPR004358">
    <property type="entry name" value="Sig_transdc_His_kin-like_C"/>
</dbReference>
<dbReference type="PRINTS" id="PR00344">
    <property type="entry name" value="BCTRLSENSOR"/>
</dbReference>
<dbReference type="SUPFAM" id="SSF55874">
    <property type="entry name" value="ATPase domain of HSP90 chaperone/DNA topoisomerase II/histidine kinase"/>
    <property type="match status" value="1"/>
</dbReference>
<keyword evidence="19" id="KW-1185">Reference proteome</keyword>
<dbReference type="InterPro" id="IPR005467">
    <property type="entry name" value="His_kinase_dom"/>
</dbReference>
<dbReference type="EC" id="2.7.13.3" evidence="3"/>
<dbReference type="Proteomes" id="UP001152766">
    <property type="component" value="Unassembled WGS sequence"/>
</dbReference>
<evidence type="ECO:0000256" key="8">
    <source>
        <dbReference type="ARBA" id="ARBA00023012"/>
    </source>
</evidence>
<dbReference type="InterPro" id="IPR000014">
    <property type="entry name" value="PAS"/>
</dbReference>
<dbReference type="Gene3D" id="1.10.287.130">
    <property type="match status" value="1"/>
</dbReference>
<comment type="caution">
    <text evidence="18">The sequence shown here is derived from an EMBL/GenBank/DDBJ whole genome shotgun (WGS) entry which is preliminary data.</text>
</comment>
<dbReference type="PROSITE" id="PS50109">
    <property type="entry name" value="HIS_KIN"/>
    <property type="match status" value="1"/>
</dbReference>
<dbReference type="SMART" id="SM00388">
    <property type="entry name" value="HisKA"/>
    <property type="match status" value="1"/>
</dbReference>
<dbReference type="EMBL" id="SGUG01000005">
    <property type="protein sequence ID" value="MDG0861708.1"/>
    <property type="molecule type" value="Genomic_DNA"/>
</dbReference>
<feature type="domain" description="PAC" evidence="16">
    <location>
        <begin position="329"/>
        <end position="380"/>
    </location>
</feature>
<dbReference type="SUPFAM" id="SSF158472">
    <property type="entry name" value="HAMP domain-like"/>
    <property type="match status" value="1"/>
</dbReference>
<dbReference type="SMART" id="SM00387">
    <property type="entry name" value="HATPase_c"/>
    <property type="match status" value="1"/>
</dbReference>
<dbReference type="FunFam" id="3.30.565.10:FF:000010">
    <property type="entry name" value="Sensor histidine kinase RcsC"/>
    <property type="match status" value="1"/>
</dbReference>
<evidence type="ECO:0000256" key="2">
    <source>
        <dbReference type="ARBA" id="ARBA00004370"/>
    </source>
</evidence>
<keyword evidence="13" id="KW-1133">Transmembrane helix</keyword>
<dbReference type="NCBIfam" id="TIGR00229">
    <property type="entry name" value="sensory_box"/>
    <property type="match status" value="1"/>
</dbReference>
<evidence type="ECO:0000256" key="1">
    <source>
        <dbReference type="ARBA" id="ARBA00000085"/>
    </source>
</evidence>
<dbReference type="CDD" id="cd00082">
    <property type="entry name" value="HisKA"/>
    <property type="match status" value="1"/>
</dbReference>
<dbReference type="InterPro" id="IPR013767">
    <property type="entry name" value="PAS_fold"/>
</dbReference>
<feature type="domain" description="Histidine kinase" evidence="14">
    <location>
        <begin position="416"/>
        <end position="637"/>
    </location>
</feature>
<dbReference type="Pfam" id="PF00512">
    <property type="entry name" value="HisKA"/>
    <property type="match status" value="1"/>
</dbReference>
<evidence type="ECO:0000256" key="4">
    <source>
        <dbReference type="ARBA" id="ARBA00022553"/>
    </source>
</evidence>
<evidence type="ECO:0000256" key="11">
    <source>
        <dbReference type="ARBA" id="ARBA00070152"/>
    </source>
</evidence>
<evidence type="ECO:0000256" key="10">
    <source>
        <dbReference type="ARBA" id="ARBA00058004"/>
    </source>
</evidence>
<dbReference type="SUPFAM" id="SSF47384">
    <property type="entry name" value="Homodimeric domain of signal transducing histidine kinase"/>
    <property type="match status" value="1"/>
</dbReference>
<evidence type="ECO:0000259" key="16">
    <source>
        <dbReference type="PROSITE" id="PS50113"/>
    </source>
</evidence>
<feature type="transmembrane region" description="Helical" evidence="13">
    <location>
        <begin position="170"/>
        <end position="191"/>
    </location>
</feature>
<dbReference type="CDD" id="cd00130">
    <property type="entry name" value="PAS"/>
    <property type="match status" value="1"/>
</dbReference>
<dbReference type="CDD" id="cd16922">
    <property type="entry name" value="HATPase_EvgS-ArcB-TorS-like"/>
    <property type="match status" value="1"/>
</dbReference>
<dbReference type="Gene3D" id="6.10.340.10">
    <property type="match status" value="1"/>
</dbReference>
<organism evidence="18 19">
    <name type="scientific">Pelomonas aquatica</name>
    <dbReference type="NCBI Taxonomy" id="431058"/>
    <lineage>
        <taxon>Bacteria</taxon>
        <taxon>Pseudomonadati</taxon>
        <taxon>Pseudomonadota</taxon>
        <taxon>Betaproteobacteria</taxon>
        <taxon>Burkholderiales</taxon>
        <taxon>Sphaerotilaceae</taxon>
        <taxon>Roseateles</taxon>
    </lineage>
</organism>
<evidence type="ECO:0000259" key="14">
    <source>
        <dbReference type="PROSITE" id="PS50109"/>
    </source>
</evidence>
<feature type="domain" description="PAS" evidence="15">
    <location>
        <begin position="257"/>
        <end position="302"/>
    </location>
</feature>
<dbReference type="GO" id="GO:0000155">
    <property type="term" value="F:phosphorelay sensor kinase activity"/>
    <property type="evidence" value="ECO:0007669"/>
    <property type="project" value="InterPro"/>
</dbReference>
<evidence type="ECO:0000256" key="6">
    <source>
        <dbReference type="ARBA" id="ARBA00022729"/>
    </source>
</evidence>
<proteinExistence type="predicted"/>
<evidence type="ECO:0000259" key="15">
    <source>
        <dbReference type="PROSITE" id="PS50112"/>
    </source>
</evidence>
<keyword evidence="12" id="KW-0175">Coiled coil</keyword>
<accession>A0A9X4LEK8</accession>
<dbReference type="InterPro" id="IPR036890">
    <property type="entry name" value="HATPase_C_sf"/>
</dbReference>
<dbReference type="InterPro" id="IPR036097">
    <property type="entry name" value="HisK_dim/P_sf"/>
</dbReference>
<keyword evidence="8" id="KW-0902">Two-component regulatory system</keyword>
<keyword evidence="6" id="KW-0732">Signal</keyword>
<dbReference type="GO" id="GO:0006355">
    <property type="term" value="P:regulation of DNA-templated transcription"/>
    <property type="evidence" value="ECO:0007669"/>
    <property type="project" value="InterPro"/>
</dbReference>
<evidence type="ECO:0000256" key="7">
    <source>
        <dbReference type="ARBA" id="ARBA00022777"/>
    </source>
</evidence>
<dbReference type="AlphaFoldDB" id="A0A9X4LEK8"/>
<protein>
    <recommendedName>
        <fullName evidence="11">Virulence sensor protein BvgS</fullName>
        <ecNumber evidence="3">2.7.13.3</ecNumber>
    </recommendedName>
</protein>
<evidence type="ECO:0000259" key="17">
    <source>
        <dbReference type="PROSITE" id="PS50885"/>
    </source>
</evidence>
<name>A0A9X4LEK8_9BURK</name>
<dbReference type="Pfam" id="PF00989">
    <property type="entry name" value="PAS"/>
    <property type="match status" value="1"/>
</dbReference>
<evidence type="ECO:0000256" key="3">
    <source>
        <dbReference type="ARBA" id="ARBA00012438"/>
    </source>
</evidence>
<dbReference type="SUPFAM" id="SSF55785">
    <property type="entry name" value="PYP-like sensor domain (PAS domain)"/>
    <property type="match status" value="1"/>
</dbReference>
<dbReference type="PROSITE" id="PS50112">
    <property type="entry name" value="PAS"/>
    <property type="match status" value="1"/>
</dbReference>
<evidence type="ECO:0000313" key="19">
    <source>
        <dbReference type="Proteomes" id="UP001152766"/>
    </source>
</evidence>
<keyword evidence="7" id="KW-0418">Kinase</keyword>
<keyword evidence="13" id="KW-0472">Membrane</keyword>
<evidence type="ECO:0000256" key="9">
    <source>
        <dbReference type="ARBA" id="ARBA00023026"/>
    </source>
</evidence>
<feature type="domain" description="HAMP" evidence="17">
    <location>
        <begin position="193"/>
        <end position="245"/>
    </location>
</feature>
<keyword evidence="5" id="KW-0808">Transferase</keyword>
<feature type="coiled-coil region" evidence="12">
    <location>
        <begin position="371"/>
        <end position="409"/>
    </location>
</feature>
<dbReference type="PROSITE" id="PS50113">
    <property type="entry name" value="PAC"/>
    <property type="match status" value="1"/>
</dbReference>
<dbReference type="PANTHER" id="PTHR43047">
    <property type="entry name" value="TWO-COMPONENT HISTIDINE PROTEIN KINASE"/>
    <property type="match status" value="1"/>
</dbReference>
<evidence type="ECO:0000256" key="5">
    <source>
        <dbReference type="ARBA" id="ARBA00022679"/>
    </source>
</evidence>
<dbReference type="Gene3D" id="3.30.565.10">
    <property type="entry name" value="Histidine kinase-like ATPase, C-terminal domain"/>
    <property type="match status" value="1"/>
</dbReference>
<keyword evidence="13" id="KW-0812">Transmembrane</keyword>
<comment type="catalytic activity">
    <reaction evidence="1">
        <text>ATP + protein L-histidine = ADP + protein N-phospho-L-histidine.</text>
        <dbReference type="EC" id="2.7.13.3"/>
    </reaction>
</comment>
<dbReference type="SMART" id="SM00091">
    <property type="entry name" value="PAS"/>
    <property type="match status" value="1"/>
</dbReference>
<feature type="transmembrane region" description="Helical" evidence="13">
    <location>
        <begin position="32"/>
        <end position="51"/>
    </location>
</feature>
<dbReference type="SMART" id="SM00304">
    <property type="entry name" value="HAMP"/>
    <property type="match status" value="1"/>
</dbReference>
<dbReference type="Pfam" id="PF02518">
    <property type="entry name" value="HATPase_c"/>
    <property type="match status" value="1"/>
</dbReference>
<dbReference type="CDD" id="cd06225">
    <property type="entry name" value="HAMP"/>
    <property type="match status" value="1"/>
</dbReference>